<evidence type="ECO:0000313" key="6">
    <source>
        <dbReference type="EMBL" id="GLK68999.1"/>
    </source>
</evidence>
<keyword evidence="3" id="KW-0547">Nucleotide-binding</keyword>
<evidence type="ECO:0000256" key="3">
    <source>
        <dbReference type="ARBA" id="ARBA00022741"/>
    </source>
</evidence>
<gene>
    <name evidence="6" type="ORF">GCM10008179_26370</name>
</gene>
<dbReference type="Gene3D" id="3.40.50.300">
    <property type="entry name" value="P-loop containing nucleotide triphosphate hydrolases"/>
    <property type="match status" value="1"/>
</dbReference>
<dbReference type="InterPro" id="IPR050166">
    <property type="entry name" value="ABC_transporter_ATP-bind"/>
</dbReference>
<keyword evidence="2" id="KW-0813">Transport</keyword>
<proteinExistence type="inferred from homology"/>
<comment type="similarity">
    <text evidence="1">Belongs to the ABC transporter superfamily.</text>
</comment>
<dbReference type="Pfam" id="PF00005">
    <property type="entry name" value="ABC_tran"/>
    <property type="match status" value="1"/>
</dbReference>
<accession>A0A9W6J460</accession>
<dbReference type="PROSITE" id="PS00211">
    <property type="entry name" value="ABC_TRANSPORTER_1"/>
    <property type="match status" value="1"/>
</dbReference>
<protein>
    <submittedName>
        <fullName evidence="6">ABC transporter ATP-binding protein</fullName>
    </submittedName>
</protein>
<dbReference type="SMART" id="SM00382">
    <property type="entry name" value="AAA"/>
    <property type="match status" value="1"/>
</dbReference>
<reference evidence="6" key="2">
    <citation type="submission" date="2023-01" db="EMBL/GenBank/DDBJ databases">
        <authorList>
            <person name="Sun Q."/>
            <person name="Evtushenko L."/>
        </authorList>
    </citation>
    <scope>NUCLEOTIDE SEQUENCE</scope>
    <source>
        <strain evidence="6">VKM B-2347</strain>
    </source>
</reference>
<dbReference type="InterPro" id="IPR003439">
    <property type="entry name" value="ABC_transporter-like_ATP-bd"/>
</dbReference>
<dbReference type="AlphaFoldDB" id="A0A9W6J460"/>
<reference evidence="6" key="1">
    <citation type="journal article" date="2014" name="Int. J. Syst. Evol. Microbiol.">
        <title>Complete genome sequence of Corynebacterium casei LMG S-19264T (=DSM 44701T), isolated from a smear-ripened cheese.</title>
        <authorList>
            <consortium name="US DOE Joint Genome Institute (JGI-PGF)"/>
            <person name="Walter F."/>
            <person name="Albersmeier A."/>
            <person name="Kalinowski J."/>
            <person name="Ruckert C."/>
        </authorList>
    </citation>
    <scope>NUCLEOTIDE SEQUENCE</scope>
    <source>
        <strain evidence="6">VKM B-2347</strain>
    </source>
</reference>
<comment type="caution">
    <text evidence="6">The sequence shown here is derived from an EMBL/GenBank/DDBJ whole genome shotgun (WGS) entry which is preliminary data.</text>
</comment>
<dbReference type="Proteomes" id="UP001143372">
    <property type="component" value="Unassembled WGS sequence"/>
</dbReference>
<dbReference type="InterPro" id="IPR027417">
    <property type="entry name" value="P-loop_NTPase"/>
</dbReference>
<dbReference type="RefSeq" id="WP_271169237.1">
    <property type="nucleotide sequence ID" value="NZ_BSFI01000018.1"/>
</dbReference>
<keyword evidence="4 6" id="KW-0067">ATP-binding</keyword>
<dbReference type="CDD" id="cd03293">
    <property type="entry name" value="ABC_NrtD_SsuB_transporters"/>
    <property type="match status" value="1"/>
</dbReference>
<feature type="domain" description="ABC transporter" evidence="5">
    <location>
        <begin position="6"/>
        <end position="239"/>
    </location>
</feature>
<dbReference type="InterPro" id="IPR017871">
    <property type="entry name" value="ABC_transporter-like_CS"/>
</dbReference>
<dbReference type="PANTHER" id="PTHR42788">
    <property type="entry name" value="TAURINE IMPORT ATP-BINDING PROTEIN-RELATED"/>
    <property type="match status" value="1"/>
</dbReference>
<evidence type="ECO:0000256" key="2">
    <source>
        <dbReference type="ARBA" id="ARBA00022448"/>
    </source>
</evidence>
<evidence type="ECO:0000313" key="7">
    <source>
        <dbReference type="Proteomes" id="UP001143372"/>
    </source>
</evidence>
<name>A0A9W6J460_9HYPH</name>
<sequence>MTAGPLSIDDVSKTYAGARPNGAVRALSRVSLDIGEGEFLSIIGPSGCGKTTLLNMIAGFVTPSTGVVRRGAVAIAGPGPDRTMMFQDYALFPWLTVADNIAFGLRAKGLSRRERETAVARFVDLARLKGFEDRLPHELSGGMRQRVSVARALAPDPDIVLMDEPFAALDSLTRDALQEELLAIWERSGKTFVLVTHNIEEALFLSDRVVVMAPRPGRIQTIVEIPLPRPRSPDLRTRDPVFMALKQRLFDLLHDAPQPSEGR</sequence>
<evidence type="ECO:0000256" key="4">
    <source>
        <dbReference type="ARBA" id="ARBA00022840"/>
    </source>
</evidence>
<dbReference type="SUPFAM" id="SSF52540">
    <property type="entry name" value="P-loop containing nucleoside triphosphate hydrolases"/>
    <property type="match status" value="1"/>
</dbReference>
<dbReference type="PANTHER" id="PTHR42788:SF13">
    <property type="entry name" value="ALIPHATIC SULFONATES IMPORT ATP-BINDING PROTEIN SSUB"/>
    <property type="match status" value="1"/>
</dbReference>
<organism evidence="6 7">
    <name type="scientific">Hansschlegelia plantiphila</name>
    <dbReference type="NCBI Taxonomy" id="374655"/>
    <lineage>
        <taxon>Bacteria</taxon>
        <taxon>Pseudomonadati</taxon>
        <taxon>Pseudomonadota</taxon>
        <taxon>Alphaproteobacteria</taxon>
        <taxon>Hyphomicrobiales</taxon>
        <taxon>Methylopilaceae</taxon>
        <taxon>Hansschlegelia</taxon>
    </lineage>
</organism>
<dbReference type="GO" id="GO:0005524">
    <property type="term" value="F:ATP binding"/>
    <property type="evidence" value="ECO:0007669"/>
    <property type="project" value="UniProtKB-KW"/>
</dbReference>
<evidence type="ECO:0000259" key="5">
    <source>
        <dbReference type="PROSITE" id="PS50893"/>
    </source>
</evidence>
<dbReference type="EMBL" id="BSFI01000018">
    <property type="protein sequence ID" value="GLK68999.1"/>
    <property type="molecule type" value="Genomic_DNA"/>
</dbReference>
<evidence type="ECO:0000256" key="1">
    <source>
        <dbReference type="ARBA" id="ARBA00005417"/>
    </source>
</evidence>
<keyword evidence="7" id="KW-1185">Reference proteome</keyword>
<dbReference type="GO" id="GO:0016887">
    <property type="term" value="F:ATP hydrolysis activity"/>
    <property type="evidence" value="ECO:0007669"/>
    <property type="project" value="InterPro"/>
</dbReference>
<dbReference type="InterPro" id="IPR003593">
    <property type="entry name" value="AAA+_ATPase"/>
</dbReference>
<dbReference type="PROSITE" id="PS50893">
    <property type="entry name" value="ABC_TRANSPORTER_2"/>
    <property type="match status" value="1"/>
</dbReference>